<evidence type="ECO:0000256" key="13">
    <source>
        <dbReference type="ARBA" id="ARBA00049456"/>
    </source>
</evidence>
<keyword evidence="5" id="KW-0560">Oxidoreductase</keyword>
<dbReference type="EMBL" id="RDQO01000001">
    <property type="protein sequence ID" value="RMX08679.1"/>
    <property type="molecule type" value="Genomic_DNA"/>
</dbReference>
<dbReference type="Pfam" id="PF08028">
    <property type="entry name" value="Acyl-CoA_dh_2"/>
    <property type="match status" value="1"/>
</dbReference>
<accession>A0A3M6R199</accession>
<protein>
    <recommendedName>
        <fullName evidence="10">Dibenzothiophene monooxygenase</fullName>
        <ecNumber evidence="9">1.14.14.21</ecNumber>
    </recommendedName>
</protein>
<dbReference type="GO" id="GO:0005737">
    <property type="term" value="C:cytoplasm"/>
    <property type="evidence" value="ECO:0007669"/>
    <property type="project" value="UniProtKB-SubCell"/>
</dbReference>
<evidence type="ECO:0000256" key="6">
    <source>
        <dbReference type="ARBA" id="ARBA00023033"/>
    </source>
</evidence>
<comment type="catalytic activity">
    <reaction evidence="11">
        <text>dibenzothiophene + FMNH2 + O2 = dibenzothiophene 5-oxide + FMN + H2O + H(+)</text>
        <dbReference type="Rhea" id="RHEA:49076"/>
        <dbReference type="ChEBI" id="CHEBI:15377"/>
        <dbReference type="ChEBI" id="CHEBI:15378"/>
        <dbReference type="ChEBI" id="CHEBI:15379"/>
        <dbReference type="ChEBI" id="CHEBI:23681"/>
        <dbReference type="ChEBI" id="CHEBI:23683"/>
        <dbReference type="ChEBI" id="CHEBI:57618"/>
        <dbReference type="ChEBI" id="CHEBI:58210"/>
    </reaction>
</comment>
<dbReference type="InterPro" id="IPR009100">
    <property type="entry name" value="AcylCoA_DH/oxidase_NM_dom_sf"/>
</dbReference>
<keyword evidence="3" id="KW-0288">FMN</keyword>
<dbReference type="Proteomes" id="UP000278006">
    <property type="component" value="Unassembled WGS sequence"/>
</dbReference>
<dbReference type="InterPro" id="IPR036250">
    <property type="entry name" value="AcylCo_DH-like_C"/>
</dbReference>
<evidence type="ECO:0000256" key="11">
    <source>
        <dbReference type="ARBA" id="ARBA00047859"/>
    </source>
</evidence>
<keyword evidence="6 17" id="KW-0503">Monooxygenase</keyword>
<comment type="subcellular location">
    <subcellularLocation>
        <location evidence="1">Cytoplasm</location>
    </subcellularLocation>
</comment>
<feature type="domain" description="Acyl-CoA oxidase/dehydrogenase middle" evidence="14">
    <location>
        <begin position="136"/>
        <end position="216"/>
    </location>
</feature>
<organism evidence="17 18">
    <name type="scientific">Corticibacter populi</name>
    <dbReference type="NCBI Taxonomy" id="1550736"/>
    <lineage>
        <taxon>Bacteria</taxon>
        <taxon>Pseudomonadati</taxon>
        <taxon>Pseudomonadota</taxon>
        <taxon>Betaproteobacteria</taxon>
        <taxon>Burkholderiales</taxon>
        <taxon>Comamonadaceae</taxon>
        <taxon>Corticibacter</taxon>
    </lineage>
</organism>
<evidence type="ECO:0000259" key="14">
    <source>
        <dbReference type="Pfam" id="PF02770"/>
    </source>
</evidence>
<evidence type="ECO:0000259" key="15">
    <source>
        <dbReference type="Pfam" id="PF02771"/>
    </source>
</evidence>
<dbReference type="GO" id="GO:0050660">
    <property type="term" value="F:flavin adenine dinucleotide binding"/>
    <property type="evidence" value="ECO:0007669"/>
    <property type="project" value="InterPro"/>
</dbReference>
<dbReference type="InterPro" id="IPR013786">
    <property type="entry name" value="AcylCoA_DH/ox_N"/>
</dbReference>
<dbReference type="InterPro" id="IPR046373">
    <property type="entry name" value="Acyl-CoA_Oxase/DH_mid-dom_sf"/>
</dbReference>
<dbReference type="InterPro" id="IPR037069">
    <property type="entry name" value="AcylCoA_DH/ox_N_sf"/>
</dbReference>
<proteinExistence type="inferred from homology"/>
<dbReference type="Pfam" id="PF02770">
    <property type="entry name" value="Acyl-CoA_dh_M"/>
    <property type="match status" value="1"/>
</dbReference>
<dbReference type="SUPFAM" id="SSF56645">
    <property type="entry name" value="Acyl-CoA dehydrogenase NM domain-like"/>
    <property type="match status" value="1"/>
</dbReference>
<evidence type="ECO:0000259" key="16">
    <source>
        <dbReference type="Pfam" id="PF08028"/>
    </source>
</evidence>
<evidence type="ECO:0000256" key="4">
    <source>
        <dbReference type="ARBA" id="ARBA00022741"/>
    </source>
</evidence>
<evidence type="ECO:0000313" key="17">
    <source>
        <dbReference type="EMBL" id="RMX08679.1"/>
    </source>
</evidence>
<dbReference type="GO" id="GO:0004497">
    <property type="term" value="F:monooxygenase activity"/>
    <property type="evidence" value="ECO:0007669"/>
    <property type="project" value="UniProtKB-KW"/>
</dbReference>
<feature type="domain" description="Acyl-CoA dehydrogenase/oxidase N-terminal" evidence="15">
    <location>
        <begin position="33"/>
        <end position="122"/>
    </location>
</feature>
<dbReference type="GO" id="GO:0006552">
    <property type="term" value="P:L-leucine catabolic process"/>
    <property type="evidence" value="ECO:0007669"/>
    <property type="project" value="TreeGrafter"/>
</dbReference>
<evidence type="ECO:0000256" key="12">
    <source>
        <dbReference type="ARBA" id="ARBA00048445"/>
    </source>
</evidence>
<evidence type="ECO:0000256" key="1">
    <source>
        <dbReference type="ARBA" id="ARBA00004496"/>
    </source>
</evidence>
<keyword evidence="4" id="KW-0547">Nucleotide-binding</keyword>
<comment type="caution">
    <text evidence="17">The sequence shown here is derived from an EMBL/GenBank/DDBJ whole genome shotgun (WGS) entry which is preliminary data.</text>
</comment>
<evidence type="ECO:0000313" key="18">
    <source>
        <dbReference type="Proteomes" id="UP000278006"/>
    </source>
</evidence>
<comment type="catalytic activity">
    <reaction evidence="12">
        <text>dibenzothiophene 5-oxide + FMNH2 + O2 = dibenzothiophene 5,5-dioxide + FMN + H2O + H(+)</text>
        <dbReference type="Rhea" id="RHEA:49080"/>
        <dbReference type="ChEBI" id="CHEBI:15377"/>
        <dbReference type="ChEBI" id="CHEBI:15378"/>
        <dbReference type="ChEBI" id="CHEBI:15379"/>
        <dbReference type="ChEBI" id="CHEBI:23683"/>
        <dbReference type="ChEBI" id="CHEBI:57618"/>
        <dbReference type="ChEBI" id="CHEBI:58210"/>
        <dbReference type="ChEBI" id="CHEBI:90356"/>
    </reaction>
</comment>
<evidence type="ECO:0000256" key="9">
    <source>
        <dbReference type="ARBA" id="ARBA00034328"/>
    </source>
</evidence>
<dbReference type="Gene3D" id="2.40.110.10">
    <property type="entry name" value="Butyryl-CoA Dehydrogenase, subunit A, domain 2"/>
    <property type="match status" value="1"/>
</dbReference>
<evidence type="ECO:0000256" key="7">
    <source>
        <dbReference type="ARBA" id="ARBA00034307"/>
    </source>
</evidence>
<dbReference type="PIRSF" id="PIRSF016578">
    <property type="entry name" value="HsaA"/>
    <property type="match status" value="1"/>
</dbReference>
<feature type="domain" description="Acyl-CoA dehydrogenase C-terminal" evidence="16">
    <location>
        <begin position="249"/>
        <end position="380"/>
    </location>
</feature>
<dbReference type="Gene3D" id="1.10.540.10">
    <property type="entry name" value="Acyl-CoA dehydrogenase/oxidase, N-terminal domain"/>
    <property type="match status" value="1"/>
</dbReference>
<dbReference type="PANTHER" id="PTHR43884">
    <property type="entry name" value="ACYL-COA DEHYDROGENASE"/>
    <property type="match status" value="1"/>
</dbReference>
<dbReference type="OrthoDB" id="6184213at2"/>
<dbReference type="InterPro" id="IPR006091">
    <property type="entry name" value="Acyl-CoA_Oxase/DH_mid-dom"/>
</dbReference>
<evidence type="ECO:0000256" key="3">
    <source>
        <dbReference type="ARBA" id="ARBA00022643"/>
    </source>
</evidence>
<comment type="catalytic activity">
    <reaction evidence="13">
        <text>dibenzothiophene + 2 FMNH2 + 2 O2 = dibenzothiophene 5,5-dioxide + 2 FMN + 2 H2O + 2 H(+)</text>
        <dbReference type="Rhea" id="RHEA:49072"/>
        <dbReference type="ChEBI" id="CHEBI:15377"/>
        <dbReference type="ChEBI" id="CHEBI:15378"/>
        <dbReference type="ChEBI" id="CHEBI:15379"/>
        <dbReference type="ChEBI" id="CHEBI:23681"/>
        <dbReference type="ChEBI" id="CHEBI:57618"/>
        <dbReference type="ChEBI" id="CHEBI:58210"/>
        <dbReference type="ChEBI" id="CHEBI:90356"/>
        <dbReference type="EC" id="1.14.14.21"/>
    </reaction>
</comment>
<dbReference type="AlphaFoldDB" id="A0A3M6R199"/>
<name>A0A3M6R199_9BURK</name>
<evidence type="ECO:0000256" key="2">
    <source>
        <dbReference type="ARBA" id="ARBA00022630"/>
    </source>
</evidence>
<reference evidence="17 18" key="1">
    <citation type="submission" date="2018-10" db="EMBL/GenBank/DDBJ databases">
        <title>Draft genome of Cortibacter populi DSM10536.</title>
        <authorList>
            <person name="Bernier A.-M."/>
            <person name="Bernard K."/>
        </authorList>
    </citation>
    <scope>NUCLEOTIDE SEQUENCE [LARGE SCALE GENOMIC DNA]</scope>
    <source>
        <strain evidence="17 18">DSM 105136</strain>
    </source>
</reference>
<evidence type="ECO:0000256" key="5">
    <source>
        <dbReference type="ARBA" id="ARBA00023002"/>
    </source>
</evidence>
<dbReference type="GO" id="GO:0008470">
    <property type="term" value="F:3-methylbutanoyl-CoA dehydrogenase activity"/>
    <property type="evidence" value="ECO:0007669"/>
    <property type="project" value="TreeGrafter"/>
</dbReference>
<comment type="similarity">
    <text evidence="8">Belongs to the DszC flavin monooxygenase family.</text>
</comment>
<dbReference type="EC" id="1.14.14.21" evidence="9"/>
<dbReference type="Pfam" id="PF02771">
    <property type="entry name" value="Acyl-CoA_dh_N"/>
    <property type="match status" value="1"/>
</dbReference>
<evidence type="ECO:0000256" key="8">
    <source>
        <dbReference type="ARBA" id="ARBA00034317"/>
    </source>
</evidence>
<dbReference type="PANTHER" id="PTHR43884:SF12">
    <property type="entry name" value="ISOVALERYL-COA DEHYDROGENASE, MITOCHONDRIAL-RELATED"/>
    <property type="match status" value="1"/>
</dbReference>
<evidence type="ECO:0000256" key="10">
    <source>
        <dbReference type="ARBA" id="ARBA00034345"/>
    </source>
</evidence>
<dbReference type="InterPro" id="IPR013107">
    <property type="entry name" value="Acyl-CoA_DH_C"/>
</dbReference>
<sequence>MAHTAFGRLTLGVDPADWSPYAQSVQGLVGQLAETAVDRDRQGGTARLQRSWLRESGLLNLAIPAEYGGGGASWPLILAITRRLAEADSSIAHLFGFQHLQVASVLLFGSPAQQSEYLTATVKSNWFWGNAVNARDTRLQASRDTQGVIVLQGSKSYCSGAADSDVLAVSVALGERPQDRIFAVVPTGRAGITVHDDWDSLGQRQTDSGTVSFEQVRIDPKEVLGPPGVASSPRATLRNIIGQLILTDIYLGNAVGALQAAIKFVQEEVQPWPMSGADRAVEDRFLQLRVGELWTQLRSAIALANEVNHEFQQAWERGSALTEEERGVLTLSVGASRAHAAEVALHVTARIFELLGARATARKYGFDRYWRNVRVHTLHDPLDYRRRSIGDWLLTGSIPDPYGYS</sequence>
<dbReference type="SUPFAM" id="SSF47203">
    <property type="entry name" value="Acyl-CoA dehydrogenase C-terminal domain-like"/>
    <property type="match status" value="1"/>
</dbReference>
<comment type="pathway">
    <text evidence="7">Sulfur metabolism; dibenzothiophene degradation.</text>
</comment>
<gene>
    <name evidence="17" type="ORF">D8I35_06380</name>
</gene>
<dbReference type="Gene3D" id="1.20.140.10">
    <property type="entry name" value="Butyryl-CoA Dehydrogenase, subunit A, domain 3"/>
    <property type="match status" value="1"/>
</dbReference>
<keyword evidence="2" id="KW-0285">Flavoprotein</keyword>
<keyword evidence="18" id="KW-1185">Reference proteome</keyword>